<reference evidence="11" key="1">
    <citation type="submission" date="2023-08" db="EMBL/GenBank/DDBJ databases">
        <title>Black Yeasts Isolated from many extreme environments.</title>
        <authorList>
            <person name="Coleine C."/>
            <person name="Stajich J.E."/>
            <person name="Selbmann L."/>
        </authorList>
    </citation>
    <scope>NUCLEOTIDE SEQUENCE</scope>
    <source>
        <strain evidence="11">CCFEE 5810</strain>
    </source>
</reference>
<evidence type="ECO:0000313" key="12">
    <source>
        <dbReference type="Proteomes" id="UP001310594"/>
    </source>
</evidence>
<dbReference type="PANTHER" id="PTHR24269:SF16">
    <property type="entry name" value="PROTEIN SLG1"/>
    <property type="match status" value="1"/>
</dbReference>
<name>A0AAN7WDZ3_9PEZI</name>
<dbReference type="PANTHER" id="PTHR24269">
    <property type="entry name" value="KREMEN PROTEIN"/>
    <property type="match status" value="1"/>
</dbReference>
<keyword evidence="6" id="KW-0325">Glycoprotein</keyword>
<keyword evidence="2 8" id="KW-0812">Transmembrane</keyword>
<evidence type="ECO:0000256" key="2">
    <source>
        <dbReference type="ARBA" id="ARBA00022692"/>
    </source>
</evidence>
<evidence type="ECO:0000256" key="5">
    <source>
        <dbReference type="ARBA" id="ARBA00023136"/>
    </source>
</evidence>
<dbReference type="GO" id="GO:0005886">
    <property type="term" value="C:plasma membrane"/>
    <property type="evidence" value="ECO:0007669"/>
    <property type="project" value="TreeGrafter"/>
</dbReference>
<evidence type="ECO:0000256" key="4">
    <source>
        <dbReference type="ARBA" id="ARBA00022989"/>
    </source>
</evidence>
<feature type="compositionally biased region" description="Polar residues" evidence="7">
    <location>
        <begin position="455"/>
        <end position="465"/>
    </location>
</feature>
<comment type="caution">
    <text evidence="11">The sequence shown here is derived from an EMBL/GenBank/DDBJ whole genome shotgun (WGS) entry which is preliminary data.</text>
</comment>
<dbReference type="Proteomes" id="UP001310594">
    <property type="component" value="Unassembled WGS sequence"/>
</dbReference>
<sequence>MVPFRFAAAWLALWTVSARAQSLPQQYCSGENTGSDYQAVFNIYQSHKACHDQCQDNYAFAVVQWQNCWCSDYIPADQQSIGNCSEDCPGYPGEQCGNESAGLYGYIPLYRHPRGTAGGSSSTQASSTPASSSAPEPSTQSSTQESSTQSETTTSQPETSQPETSQPETSQPETSQSPATSYVSQTVYQTQTQTQTVIQSQSASIVVSYVTPTPSTSSSSASPSTSTSTTSSSPAQNSTVAPIVAPVPASSATSGNSPPPSATPSPVTSVRVITVSGAAVTQTVTSTPLSVPDDNANTLPLQRKRMSSGAIAGIVIGALVGLAALLFGFFLLWRRRRETDDNETPPVVVGRGPKSPRRNISVLSRTGLLSRGQPTSMVETNPYDEGLHVHTGQNSVRHSMLFGATAVGAEGGVSPVSPLGSTHDNDSTKRYSRPMVYDQRLNPSALFANGEASRSRVSMQDQQDYSRPLGIANPDPRPSFESKASHP</sequence>
<keyword evidence="4 8" id="KW-1133">Transmembrane helix</keyword>
<keyword evidence="3 9" id="KW-0732">Signal</keyword>
<feature type="chain" id="PRO_5042849958" description="WSC domain-containing protein" evidence="9">
    <location>
        <begin position="21"/>
        <end position="487"/>
    </location>
</feature>
<dbReference type="CDD" id="cd12087">
    <property type="entry name" value="TM_EGFR-like"/>
    <property type="match status" value="1"/>
</dbReference>
<feature type="region of interest" description="Disordered" evidence="7">
    <location>
        <begin position="412"/>
        <end position="437"/>
    </location>
</feature>
<feature type="compositionally biased region" description="Low complexity" evidence="7">
    <location>
        <begin position="211"/>
        <end position="256"/>
    </location>
</feature>
<feature type="signal peptide" evidence="9">
    <location>
        <begin position="1"/>
        <end position="20"/>
    </location>
</feature>
<feature type="domain" description="WSC" evidence="10">
    <location>
        <begin position="22"/>
        <end position="109"/>
    </location>
</feature>
<evidence type="ECO:0000256" key="9">
    <source>
        <dbReference type="SAM" id="SignalP"/>
    </source>
</evidence>
<evidence type="ECO:0000256" key="1">
    <source>
        <dbReference type="ARBA" id="ARBA00004167"/>
    </source>
</evidence>
<dbReference type="PROSITE" id="PS51212">
    <property type="entry name" value="WSC"/>
    <property type="match status" value="1"/>
</dbReference>
<evidence type="ECO:0000256" key="8">
    <source>
        <dbReference type="SAM" id="Phobius"/>
    </source>
</evidence>
<dbReference type="InterPro" id="IPR051836">
    <property type="entry name" value="Kremen_rcpt"/>
</dbReference>
<evidence type="ECO:0000313" key="11">
    <source>
        <dbReference type="EMBL" id="KAK5708431.1"/>
    </source>
</evidence>
<feature type="compositionally biased region" description="Low complexity" evidence="7">
    <location>
        <begin position="119"/>
        <end position="183"/>
    </location>
</feature>
<dbReference type="AlphaFoldDB" id="A0AAN7WDZ3"/>
<proteinExistence type="predicted"/>
<feature type="region of interest" description="Disordered" evidence="7">
    <location>
        <begin position="211"/>
        <end position="267"/>
    </location>
</feature>
<gene>
    <name evidence="11" type="ORF">LTR97_000972</name>
</gene>
<dbReference type="EMBL" id="JAVRQU010000001">
    <property type="protein sequence ID" value="KAK5708431.1"/>
    <property type="molecule type" value="Genomic_DNA"/>
</dbReference>
<feature type="region of interest" description="Disordered" evidence="7">
    <location>
        <begin position="450"/>
        <end position="487"/>
    </location>
</feature>
<evidence type="ECO:0000259" key="10">
    <source>
        <dbReference type="PROSITE" id="PS51212"/>
    </source>
</evidence>
<organism evidence="11 12">
    <name type="scientific">Elasticomyces elasticus</name>
    <dbReference type="NCBI Taxonomy" id="574655"/>
    <lineage>
        <taxon>Eukaryota</taxon>
        <taxon>Fungi</taxon>
        <taxon>Dikarya</taxon>
        <taxon>Ascomycota</taxon>
        <taxon>Pezizomycotina</taxon>
        <taxon>Dothideomycetes</taxon>
        <taxon>Dothideomycetidae</taxon>
        <taxon>Mycosphaerellales</taxon>
        <taxon>Teratosphaeriaceae</taxon>
        <taxon>Elasticomyces</taxon>
    </lineage>
</organism>
<accession>A0AAN7WDZ3</accession>
<feature type="region of interest" description="Disordered" evidence="7">
    <location>
        <begin position="115"/>
        <end position="183"/>
    </location>
</feature>
<feature type="transmembrane region" description="Helical" evidence="8">
    <location>
        <begin position="310"/>
        <end position="333"/>
    </location>
</feature>
<evidence type="ECO:0000256" key="6">
    <source>
        <dbReference type="ARBA" id="ARBA00023180"/>
    </source>
</evidence>
<evidence type="ECO:0000256" key="3">
    <source>
        <dbReference type="ARBA" id="ARBA00022729"/>
    </source>
</evidence>
<dbReference type="SMART" id="SM00321">
    <property type="entry name" value="WSC"/>
    <property type="match status" value="1"/>
</dbReference>
<feature type="compositionally biased region" description="Basic and acidic residues" evidence="7">
    <location>
        <begin position="478"/>
        <end position="487"/>
    </location>
</feature>
<keyword evidence="5 8" id="KW-0472">Membrane</keyword>
<protein>
    <recommendedName>
        <fullName evidence="10">WSC domain-containing protein</fullName>
    </recommendedName>
</protein>
<comment type="subcellular location">
    <subcellularLocation>
        <location evidence="1">Membrane</location>
        <topology evidence="1">Single-pass membrane protein</topology>
    </subcellularLocation>
</comment>
<dbReference type="InterPro" id="IPR002889">
    <property type="entry name" value="WSC_carb-bd"/>
</dbReference>
<evidence type="ECO:0000256" key="7">
    <source>
        <dbReference type="SAM" id="MobiDB-lite"/>
    </source>
</evidence>